<sequence length="428" mass="43589">MNGIGGADCSGAHAVISRIRGRVSTGKGVVVAVIDTGVDASNPDLQGQVLKGKDFAPGESGDEQTDYDGHGTGMAGLIAGTGGARGGDGAFGLAPGAKILPLRIPDKAANLEADIKQFNTAVPAAIRYAADRGAKVINLSQAASEGSQQLTNAVKYALDKGSLVFAGTGNDAKTGNVVKYPGATPGAVGVGAIGKNLKKAGESQFGPQVDLSAPGDEMIHACSSKTHLCTSHGTSDATALAALIWSKHPDWTNNQVLRVMLNTASGPTDGAKRNDYVGYGAVRPRIALKTPGNPGPVGVYPLPDLAAAEYPAPSAKPSKATRGSEGNDKPAAVAPADDKSNTGLWIGLGAAALIGAAVAVPAVRSRRRKSVTGATPHPHPYQQAQPQHEPAPPAFGPLPPLLAAPTRPTRAIRTVKGRPAEPVFEQRR</sequence>
<evidence type="ECO:0000256" key="12">
    <source>
        <dbReference type="SAM" id="Phobius"/>
    </source>
</evidence>
<keyword evidence="7 10" id="KW-0720">Serine protease</keyword>
<dbReference type="PROSITE" id="PS51892">
    <property type="entry name" value="SUBTILASE"/>
    <property type="match status" value="1"/>
</dbReference>
<dbReference type="EMBL" id="JBHMCG010000097">
    <property type="protein sequence ID" value="MFB9574463.1"/>
    <property type="molecule type" value="Genomic_DNA"/>
</dbReference>
<dbReference type="InterPro" id="IPR050131">
    <property type="entry name" value="Peptidase_S8_subtilisin-like"/>
</dbReference>
<feature type="active site" description="Charge relay system" evidence="10">
    <location>
        <position position="35"/>
    </location>
</feature>
<proteinExistence type="inferred from homology"/>
<accession>A0ABV5R9D8</accession>
<dbReference type="InterPro" id="IPR023827">
    <property type="entry name" value="Peptidase_S8_Asp-AS"/>
</dbReference>
<dbReference type="SUPFAM" id="SSF52743">
    <property type="entry name" value="Subtilisin-like"/>
    <property type="match status" value="1"/>
</dbReference>
<feature type="compositionally biased region" description="Pro residues" evidence="11">
    <location>
        <begin position="389"/>
        <end position="402"/>
    </location>
</feature>
<dbReference type="InterPro" id="IPR000209">
    <property type="entry name" value="Peptidase_S8/S53_dom"/>
</dbReference>
<feature type="transmembrane region" description="Helical" evidence="12">
    <location>
        <begin position="344"/>
        <end position="363"/>
    </location>
</feature>
<organism evidence="14 15">
    <name type="scientific">Streptomyces yanii</name>
    <dbReference type="NCBI Taxonomy" id="78510"/>
    <lineage>
        <taxon>Bacteria</taxon>
        <taxon>Bacillati</taxon>
        <taxon>Actinomycetota</taxon>
        <taxon>Actinomycetes</taxon>
        <taxon>Kitasatosporales</taxon>
        <taxon>Streptomycetaceae</taxon>
        <taxon>Streptomyces</taxon>
    </lineage>
</organism>
<feature type="active site" description="Charge relay system" evidence="10">
    <location>
        <position position="231"/>
    </location>
</feature>
<dbReference type="PANTHER" id="PTHR43806">
    <property type="entry name" value="PEPTIDASE S8"/>
    <property type="match status" value="1"/>
</dbReference>
<evidence type="ECO:0000256" key="8">
    <source>
        <dbReference type="ARBA" id="ARBA00022989"/>
    </source>
</evidence>
<feature type="region of interest" description="Disordered" evidence="11">
    <location>
        <begin position="310"/>
        <end position="338"/>
    </location>
</feature>
<evidence type="ECO:0000256" key="6">
    <source>
        <dbReference type="ARBA" id="ARBA00022801"/>
    </source>
</evidence>
<evidence type="ECO:0000256" key="7">
    <source>
        <dbReference type="ARBA" id="ARBA00022825"/>
    </source>
</evidence>
<dbReference type="GO" id="GO:0008233">
    <property type="term" value="F:peptidase activity"/>
    <property type="evidence" value="ECO:0007669"/>
    <property type="project" value="UniProtKB-KW"/>
</dbReference>
<dbReference type="PRINTS" id="PR00723">
    <property type="entry name" value="SUBTILISIN"/>
</dbReference>
<dbReference type="NCBIfam" id="TIGR03921">
    <property type="entry name" value="T7SS_mycosin"/>
    <property type="match status" value="1"/>
</dbReference>
<evidence type="ECO:0000256" key="2">
    <source>
        <dbReference type="ARBA" id="ARBA00011073"/>
    </source>
</evidence>
<keyword evidence="8 12" id="KW-1133">Transmembrane helix</keyword>
<keyword evidence="6 10" id="KW-0378">Hydrolase</keyword>
<name>A0ABV5R9D8_9ACTN</name>
<dbReference type="GO" id="GO:0006508">
    <property type="term" value="P:proteolysis"/>
    <property type="evidence" value="ECO:0007669"/>
    <property type="project" value="UniProtKB-KW"/>
</dbReference>
<dbReference type="PANTHER" id="PTHR43806:SF11">
    <property type="entry name" value="CEREVISIN-RELATED"/>
    <property type="match status" value="1"/>
</dbReference>
<evidence type="ECO:0000256" key="1">
    <source>
        <dbReference type="ARBA" id="ARBA00004162"/>
    </source>
</evidence>
<comment type="similarity">
    <text evidence="2 10">Belongs to the peptidase S8 family.</text>
</comment>
<feature type="region of interest" description="Disordered" evidence="11">
    <location>
        <begin position="50"/>
        <end position="69"/>
    </location>
</feature>
<evidence type="ECO:0000256" key="11">
    <source>
        <dbReference type="SAM" id="MobiDB-lite"/>
    </source>
</evidence>
<dbReference type="InterPro" id="IPR015500">
    <property type="entry name" value="Peptidase_S8_subtilisin-rel"/>
</dbReference>
<dbReference type="Pfam" id="PF00082">
    <property type="entry name" value="Peptidase_S8"/>
    <property type="match status" value="1"/>
</dbReference>
<dbReference type="PROSITE" id="PS00136">
    <property type="entry name" value="SUBTILASE_ASP"/>
    <property type="match status" value="1"/>
</dbReference>
<dbReference type="InterPro" id="IPR036852">
    <property type="entry name" value="Peptidase_S8/S53_dom_sf"/>
</dbReference>
<evidence type="ECO:0000256" key="5">
    <source>
        <dbReference type="ARBA" id="ARBA00022692"/>
    </source>
</evidence>
<evidence type="ECO:0000256" key="10">
    <source>
        <dbReference type="PROSITE-ProRule" id="PRU01240"/>
    </source>
</evidence>
<keyword evidence="15" id="KW-1185">Reference proteome</keyword>
<dbReference type="Gene3D" id="3.40.50.200">
    <property type="entry name" value="Peptidase S8/S53 domain"/>
    <property type="match status" value="1"/>
</dbReference>
<dbReference type="RefSeq" id="WP_386144268.1">
    <property type="nucleotide sequence ID" value="NZ_BAAAXD010000045.1"/>
</dbReference>
<evidence type="ECO:0000256" key="3">
    <source>
        <dbReference type="ARBA" id="ARBA00022475"/>
    </source>
</evidence>
<comment type="subcellular location">
    <subcellularLocation>
        <location evidence="1">Cell membrane</location>
        <topology evidence="1">Single-pass membrane protein</topology>
    </subcellularLocation>
</comment>
<comment type="caution">
    <text evidence="14">The sequence shown here is derived from an EMBL/GenBank/DDBJ whole genome shotgun (WGS) entry which is preliminary data.</text>
</comment>
<evidence type="ECO:0000256" key="9">
    <source>
        <dbReference type="ARBA" id="ARBA00023136"/>
    </source>
</evidence>
<feature type="region of interest" description="Disordered" evidence="11">
    <location>
        <begin position="367"/>
        <end position="428"/>
    </location>
</feature>
<protein>
    <submittedName>
        <fullName evidence="14">Type VII secretion-associated serine protease mycosin</fullName>
    </submittedName>
</protein>
<feature type="active site" description="Charge relay system" evidence="10">
    <location>
        <position position="70"/>
    </location>
</feature>
<keyword evidence="4 10" id="KW-0645">Protease</keyword>
<dbReference type="InterPro" id="IPR023834">
    <property type="entry name" value="T7SS_pept_S8A_mycosin"/>
</dbReference>
<dbReference type="Proteomes" id="UP001589710">
    <property type="component" value="Unassembled WGS sequence"/>
</dbReference>
<keyword evidence="5 12" id="KW-0812">Transmembrane</keyword>
<keyword evidence="3" id="KW-1003">Cell membrane</keyword>
<keyword evidence="9 12" id="KW-0472">Membrane</keyword>
<evidence type="ECO:0000313" key="15">
    <source>
        <dbReference type="Proteomes" id="UP001589710"/>
    </source>
</evidence>
<reference evidence="14 15" key="1">
    <citation type="submission" date="2024-09" db="EMBL/GenBank/DDBJ databases">
        <authorList>
            <person name="Sun Q."/>
            <person name="Mori K."/>
        </authorList>
    </citation>
    <scope>NUCLEOTIDE SEQUENCE [LARGE SCALE GENOMIC DNA]</scope>
    <source>
        <strain evidence="14 15">JCM 3331</strain>
    </source>
</reference>
<gene>
    <name evidence="14" type="primary">mycP</name>
    <name evidence="14" type="ORF">ACFFTL_19760</name>
</gene>
<evidence type="ECO:0000313" key="14">
    <source>
        <dbReference type="EMBL" id="MFB9574463.1"/>
    </source>
</evidence>
<evidence type="ECO:0000256" key="4">
    <source>
        <dbReference type="ARBA" id="ARBA00022670"/>
    </source>
</evidence>
<feature type="domain" description="Peptidase S8/S53" evidence="13">
    <location>
        <begin position="26"/>
        <end position="280"/>
    </location>
</feature>
<evidence type="ECO:0000259" key="13">
    <source>
        <dbReference type="Pfam" id="PF00082"/>
    </source>
</evidence>